<name>A0A8S1S050_PAROT</name>
<dbReference type="PROSITE" id="PS50089">
    <property type="entry name" value="ZF_RING_2"/>
    <property type="match status" value="1"/>
</dbReference>
<comment type="caution">
    <text evidence="7">The sequence shown here is derived from an EMBL/GenBank/DDBJ whole genome shotgun (WGS) entry which is preliminary data.</text>
</comment>
<evidence type="ECO:0000256" key="5">
    <source>
        <dbReference type="SAM" id="SignalP"/>
    </source>
</evidence>
<keyword evidence="1" id="KW-0479">Metal-binding</keyword>
<dbReference type="PANTHER" id="PTHR45798:SF97">
    <property type="entry name" value="ALCOHOL-SENSITIVE RING FINGER PROTEIN 1"/>
    <property type="match status" value="1"/>
</dbReference>
<feature type="chain" id="PRO_5035910684" description="RING-type domain-containing protein" evidence="5">
    <location>
        <begin position="20"/>
        <end position="1104"/>
    </location>
</feature>
<keyword evidence="2 4" id="KW-0863">Zinc-finger</keyword>
<dbReference type="InterPro" id="IPR001841">
    <property type="entry name" value="Znf_RING"/>
</dbReference>
<feature type="domain" description="RING-type" evidence="6">
    <location>
        <begin position="358"/>
        <end position="399"/>
    </location>
</feature>
<evidence type="ECO:0000259" key="6">
    <source>
        <dbReference type="PROSITE" id="PS50089"/>
    </source>
</evidence>
<protein>
    <recommendedName>
        <fullName evidence="6">RING-type domain-containing protein</fullName>
    </recommendedName>
</protein>
<evidence type="ECO:0000313" key="8">
    <source>
        <dbReference type="Proteomes" id="UP000683925"/>
    </source>
</evidence>
<dbReference type="Proteomes" id="UP000683925">
    <property type="component" value="Unassembled WGS sequence"/>
</dbReference>
<dbReference type="OrthoDB" id="308620at2759"/>
<keyword evidence="8" id="KW-1185">Reference proteome</keyword>
<keyword evidence="5" id="KW-0732">Signal</keyword>
<feature type="signal peptide" evidence="5">
    <location>
        <begin position="1"/>
        <end position="19"/>
    </location>
</feature>
<dbReference type="EMBL" id="CAJJDP010000004">
    <property type="protein sequence ID" value="CAD8134571.1"/>
    <property type="molecule type" value="Genomic_DNA"/>
</dbReference>
<dbReference type="Pfam" id="PF13639">
    <property type="entry name" value="zf-RING_2"/>
    <property type="match status" value="1"/>
</dbReference>
<reference evidence="7" key="1">
    <citation type="submission" date="2021-01" db="EMBL/GenBank/DDBJ databases">
        <authorList>
            <consortium name="Genoscope - CEA"/>
            <person name="William W."/>
        </authorList>
    </citation>
    <scope>NUCLEOTIDE SEQUENCE</scope>
</reference>
<evidence type="ECO:0000256" key="3">
    <source>
        <dbReference type="ARBA" id="ARBA00022833"/>
    </source>
</evidence>
<sequence>MIFCYFLFLGCFLAAPIIQQNSFKGINFITLPFNISNNQIKITLDSQYIDEYQLQPFLFICLIKPTSTTFMQLLSDEKCFVNWFSYQMRQTQYLILQKQSTSKEISNYYQIYQYDESLYIGFQSTNEANIIVRIQQISSDQCILVCQNETECKNQICNCNFYQVGQDCNLIIDDLTSQQIFQGKKIYYVDVQKGQNESQSVLLEFQNSTTFYGFCITQNFNPNLITQQNNKTLYISLDQINQCYEEVLNLREQFNSSINYYFLIYFDTNNHTYLESSIQNTDNSQLIIILSTILSSMSFCFVFCLIKSNCFKKQKEPEKENQKYELKHAPSLIDQFFPSQEFVALRNKCEKLVTLNQCLICLDLFYDDSRVRVTYCNHIFHTSCFDKWMNVHKSCPNCRSLFDEESILKYSNQKEAEIFQWSSRTEEVKTTLKPLINETQQQQPQEKFCLAFKNELDLIQKLQLNPLFKQITVWTDHLLENQQLTEQEQLLYQLSNNLDHFKQILQECCDNLEEQNLSLMCLLTLFFGLMVPLKLIEEENLANITERYLISHSNTIKLLITLFQKFRFNNIMVLLPQIYDQEISKLAQSIKIHLFDKTYMSAYNLIEEYTQNKSQECFDNIIKLAQDLDIYSSNQLHMQLIQQIKKFIEYESNELAQKFVDIELNEYYESIPIFKDVRVVRCKEDLLNRKLFILNEFVHVPEDETIEYKEMVNLESKNQFIVKKAVSAFMNQKGGTLFIGIKDSFQVRGFSVGNNNYYFRQCLWDDCLDLIHPSLIFEQQVKVDLIPVYSQEGQQIDGNYIIKIELIREPNCQFVYTFGELIEHHQQCEATFCFKRQGDQSKAVRHHHLKQLIKILNLNQSNIGFERIDREYFIDGRMKNRKYANQSSHERGESNQMQYKQDLRMNNQFLKEFQSNQILDQNFEPHPDIDLANLNLQIDCQLNQLEKRQEWIVIRKLKLNDFDKLKNILQTLQDVCVQDIILAQTTIHIQLKNHSKQEFIDNLKYQLNRIGERIKFTYGYPQVIQIANENDQINYFISNALNLHNFNILPKKECRIIEAKHVEDLIQIYKFIKENIKIEVHWKLREAEEFVFAPIEDEQQNLLN</sequence>
<accession>A0A8S1S050</accession>
<dbReference type="InterPro" id="IPR007421">
    <property type="entry name" value="Schlafen_AlbA_2_dom"/>
</dbReference>
<evidence type="ECO:0000256" key="1">
    <source>
        <dbReference type="ARBA" id="ARBA00022723"/>
    </source>
</evidence>
<dbReference type="AlphaFoldDB" id="A0A8S1S050"/>
<proteinExistence type="predicted"/>
<organism evidence="7 8">
    <name type="scientific">Paramecium octaurelia</name>
    <dbReference type="NCBI Taxonomy" id="43137"/>
    <lineage>
        <taxon>Eukaryota</taxon>
        <taxon>Sar</taxon>
        <taxon>Alveolata</taxon>
        <taxon>Ciliophora</taxon>
        <taxon>Intramacronucleata</taxon>
        <taxon>Oligohymenophorea</taxon>
        <taxon>Peniculida</taxon>
        <taxon>Parameciidae</taxon>
        <taxon>Paramecium</taxon>
    </lineage>
</organism>
<dbReference type="InterPro" id="IPR052788">
    <property type="entry name" value="RING-type_E3_ligase_ATL"/>
</dbReference>
<evidence type="ECO:0000313" key="7">
    <source>
        <dbReference type="EMBL" id="CAD8134571.1"/>
    </source>
</evidence>
<keyword evidence="3" id="KW-0862">Zinc</keyword>
<evidence type="ECO:0000256" key="2">
    <source>
        <dbReference type="ARBA" id="ARBA00022771"/>
    </source>
</evidence>
<dbReference type="GO" id="GO:0008270">
    <property type="term" value="F:zinc ion binding"/>
    <property type="evidence" value="ECO:0007669"/>
    <property type="project" value="UniProtKB-KW"/>
</dbReference>
<gene>
    <name evidence="7" type="ORF">POCTA_138.1.T0050499</name>
</gene>
<dbReference type="SMART" id="SM00184">
    <property type="entry name" value="RING"/>
    <property type="match status" value="1"/>
</dbReference>
<evidence type="ECO:0000256" key="4">
    <source>
        <dbReference type="PROSITE-ProRule" id="PRU00175"/>
    </source>
</evidence>
<dbReference type="Pfam" id="PF04326">
    <property type="entry name" value="SLFN_AlbA_2"/>
    <property type="match status" value="1"/>
</dbReference>
<dbReference type="PANTHER" id="PTHR45798">
    <property type="entry name" value="RING-H2 FINGER PROTEIN ATL61-RELATED-RELATED"/>
    <property type="match status" value="1"/>
</dbReference>